<keyword evidence="7" id="KW-1185">Reference proteome</keyword>
<keyword evidence="2 5" id="KW-0963">Cytoplasm</keyword>
<dbReference type="AlphaFoldDB" id="A0A2K8KZ72"/>
<comment type="function">
    <text evidence="5">Nucleoside triphosphate pyrophosphatase that hydrolyzes 7-methyl-GTP (m(7)GTP). May have a dual role in cell division arrest and in preventing the incorporation of modified nucleotides into cellular nucleic acids.</text>
</comment>
<dbReference type="GO" id="GO:0005737">
    <property type="term" value="C:cytoplasm"/>
    <property type="evidence" value="ECO:0007669"/>
    <property type="project" value="UniProtKB-SubCell"/>
</dbReference>
<evidence type="ECO:0000256" key="4">
    <source>
        <dbReference type="ARBA" id="ARBA00023080"/>
    </source>
</evidence>
<comment type="subcellular location">
    <subcellularLocation>
        <location evidence="1 5">Cytoplasm</location>
    </subcellularLocation>
</comment>
<evidence type="ECO:0000256" key="5">
    <source>
        <dbReference type="HAMAP-Rule" id="MF_00528"/>
    </source>
</evidence>
<evidence type="ECO:0000313" key="7">
    <source>
        <dbReference type="Proteomes" id="UP000231701"/>
    </source>
</evidence>
<dbReference type="OrthoDB" id="5292203at2"/>
<evidence type="ECO:0000256" key="3">
    <source>
        <dbReference type="ARBA" id="ARBA00022801"/>
    </source>
</evidence>
<dbReference type="SUPFAM" id="SSF52972">
    <property type="entry name" value="ITPase-like"/>
    <property type="match status" value="1"/>
</dbReference>
<name>A0A2K8KZ72_MARES</name>
<organism evidence="6 7">
    <name type="scientific">Mariprofundus aestuarium</name>
    <dbReference type="NCBI Taxonomy" id="1921086"/>
    <lineage>
        <taxon>Bacteria</taxon>
        <taxon>Pseudomonadati</taxon>
        <taxon>Pseudomonadota</taxon>
        <taxon>Candidatius Mariprofundia</taxon>
        <taxon>Mariprofundales</taxon>
        <taxon>Mariprofundaceae</taxon>
        <taxon>Mariprofundus</taxon>
    </lineage>
</organism>
<dbReference type="GO" id="GO:0047429">
    <property type="term" value="F:nucleoside triphosphate diphosphatase activity"/>
    <property type="evidence" value="ECO:0007669"/>
    <property type="project" value="InterPro"/>
</dbReference>
<gene>
    <name evidence="6" type="ORF">Ga0123461_0389</name>
</gene>
<proteinExistence type="inferred from homology"/>
<reference evidence="6 7" key="1">
    <citation type="submission" date="2016-12" db="EMBL/GenBank/DDBJ databases">
        <title>Isolation and genomic insights into novel planktonic Zetaproteobacteria from stratified waters of the Chesapeake Bay.</title>
        <authorList>
            <person name="McAllister S.M."/>
            <person name="Kato S."/>
            <person name="Chan C.S."/>
            <person name="Chiu B.K."/>
            <person name="Field E.K."/>
        </authorList>
    </citation>
    <scope>NUCLEOTIDE SEQUENCE [LARGE SCALE GENOMIC DNA]</scope>
    <source>
        <strain evidence="6 7">CP-5</strain>
    </source>
</reference>
<dbReference type="EMBL" id="CP018799">
    <property type="protein sequence ID" value="ATX78831.1"/>
    <property type="molecule type" value="Genomic_DNA"/>
</dbReference>
<dbReference type="RefSeq" id="WP_100276793.1">
    <property type="nucleotide sequence ID" value="NZ_CP018799.1"/>
</dbReference>
<evidence type="ECO:0000313" key="6">
    <source>
        <dbReference type="EMBL" id="ATX78831.1"/>
    </source>
</evidence>
<feature type="active site" description="Proton acceptor" evidence="5">
    <location>
        <position position="69"/>
    </location>
</feature>
<dbReference type="HAMAP" id="MF_00528">
    <property type="entry name" value="Maf"/>
    <property type="match status" value="1"/>
</dbReference>
<sequence>MAELILASTSPYRRVLLQRLHLPFQQVDPQFIEAEPGYMPPAELVLHNTKGKADNVLARYPQATVIASDQLAVCQDMVLGKPGSAEKACEQLAMLSGKSVTFLTGLALFSQREKRSEIISFRVYFREFSRDEIRTYVELENPVDCAGSFKSEGLGISLFERMEGDDPTALIGLPLIRLSQWLKPLKQLRS</sequence>
<dbReference type="InterPro" id="IPR003697">
    <property type="entry name" value="Maf-like"/>
</dbReference>
<feature type="site" description="Important for substrate specificity" evidence="5">
    <location>
        <position position="12"/>
    </location>
</feature>
<feature type="site" description="Important for substrate specificity" evidence="5">
    <location>
        <position position="152"/>
    </location>
</feature>
<keyword evidence="3 5" id="KW-0378">Hydrolase</keyword>
<dbReference type="KEGG" id="maes:Ga0123461_0389"/>
<dbReference type="CDD" id="cd00555">
    <property type="entry name" value="Maf"/>
    <property type="match status" value="1"/>
</dbReference>
<evidence type="ECO:0000256" key="1">
    <source>
        <dbReference type="ARBA" id="ARBA00004496"/>
    </source>
</evidence>
<accession>A0A2K8KZ72</accession>
<dbReference type="PANTHER" id="PTHR43213:SF10">
    <property type="entry name" value="7-METHYL-GTP PYROPHOSPHATASE"/>
    <property type="match status" value="1"/>
</dbReference>
<protein>
    <recommendedName>
        <fullName evidence="5">7-methyl-GTP pyrophosphatase</fullName>
        <shortName evidence="5">m(7)GTP pyrophosphatase</shortName>
        <ecNumber evidence="5">3.6.1.-</ecNumber>
    </recommendedName>
</protein>
<comment type="catalytic activity">
    <reaction evidence="5">
        <text>N(7)-methyl-GTP + H2O = N(7)-methyl-GMP + diphosphate + H(+)</text>
        <dbReference type="Rhea" id="RHEA:58744"/>
        <dbReference type="ChEBI" id="CHEBI:15377"/>
        <dbReference type="ChEBI" id="CHEBI:15378"/>
        <dbReference type="ChEBI" id="CHEBI:33019"/>
        <dbReference type="ChEBI" id="CHEBI:58285"/>
        <dbReference type="ChEBI" id="CHEBI:87133"/>
    </reaction>
</comment>
<dbReference type="EC" id="3.6.1.-" evidence="5"/>
<comment type="similarity">
    <text evidence="5">Belongs to the Maf family. YceF subfamily.</text>
</comment>
<dbReference type="PANTHER" id="PTHR43213">
    <property type="entry name" value="BIFUNCTIONAL DTTP/UTP PYROPHOSPHATASE/METHYLTRANSFERASE PROTEIN-RELATED"/>
    <property type="match status" value="1"/>
</dbReference>
<dbReference type="GO" id="GO:0009117">
    <property type="term" value="P:nucleotide metabolic process"/>
    <property type="evidence" value="ECO:0007669"/>
    <property type="project" value="UniProtKB-KW"/>
</dbReference>
<keyword evidence="4 5" id="KW-0546">Nucleotide metabolism</keyword>
<dbReference type="Proteomes" id="UP000231701">
    <property type="component" value="Chromosome"/>
</dbReference>
<comment type="caution">
    <text evidence="5">Lacks conserved residue(s) required for the propagation of feature annotation.</text>
</comment>
<dbReference type="InterPro" id="IPR029001">
    <property type="entry name" value="ITPase-like_fam"/>
</dbReference>
<dbReference type="NCBIfam" id="TIGR00172">
    <property type="entry name" value="maf"/>
    <property type="match status" value="1"/>
</dbReference>
<dbReference type="Gene3D" id="3.90.950.10">
    <property type="match status" value="1"/>
</dbReference>
<comment type="cofactor">
    <cofactor evidence="5">
        <name>a divalent metal cation</name>
        <dbReference type="ChEBI" id="CHEBI:60240"/>
    </cofactor>
</comment>
<dbReference type="Pfam" id="PF02545">
    <property type="entry name" value="Maf"/>
    <property type="match status" value="1"/>
</dbReference>
<evidence type="ECO:0000256" key="2">
    <source>
        <dbReference type="ARBA" id="ARBA00022490"/>
    </source>
</evidence>
<feature type="site" description="Important for substrate specificity" evidence="5">
    <location>
        <position position="70"/>
    </location>
</feature>
<dbReference type="PIRSF" id="PIRSF006305">
    <property type="entry name" value="Maf"/>
    <property type="match status" value="1"/>
</dbReference>